<keyword evidence="1" id="KW-0732">Signal</keyword>
<feature type="signal peptide" evidence="1">
    <location>
        <begin position="1"/>
        <end position="22"/>
    </location>
</feature>
<feature type="chain" id="PRO_5022742059" evidence="1">
    <location>
        <begin position="23"/>
        <end position="266"/>
    </location>
</feature>
<dbReference type="Gene3D" id="2.60.120.560">
    <property type="entry name" value="Exo-inulinase, domain 1"/>
    <property type="match status" value="1"/>
</dbReference>
<evidence type="ECO:0000259" key="2">
    <source>
        <dbReference type="Pfam" id="PF06439"/>
    </source>
</evidence>
<gene>
    <name evidence="3" type="ORF">F0L74_04965</name>
</gene>
<dbReference type="InterPro" id="IPR010496">
    <property type="entry name" value="AL/BT2_dom"/>
</dbReference>
<protein>
    <submittedName>
        <fullName evidence="3">DUF1080 domain-containing protein</fullName>
    </submittedName>
</protein>
<dbReference type="RefSeq" id="WP_149836704.1">
    <property type="nucleotide sequence ID" value="NZ_VUOC01000001.1"/>
</dbReference>
<dbReference type="Pfam" id="PF06439">
    <property type="entry name" value="3keto-disac_hyd"/>
    <property type="match status" value="1"/>
</dbReference>
<comment type="caution">
    <text evidence="3">The sequence shown here is derived from an EMBL/GenBank/DDBJ whole genome shotgun (WGS) entry which is preliminary data.</text>
</comment>
<sequence length="266" mass="29532">MRKLFVPALSALTVFAMSCGNAPTNENTADSTVVTADTAAAATPATSEVDSTANTLTDAEKAEGWKLLFNGQNLDGWHIYKGKTSNSWTAENGTLHCMGSEKDKSDKRADLTSNDTYENFELQTDWKLTPKGNSGLIYLASEDEDAAYLSGPEYQMIDDKDFPEKLEDWQKTGANYAMGGPLVAAANPIGEWNHTRIVVNKGHVEHWLNGQKTAEYTFGSPEWKKLKETGKWKDAKNYGKTKKGHIDLQDHGSEIWFKNMKIKEIK</sequence>
<feature type="domain" description="3-keto-alpha-glucoside-1,2-lyase/3-keto-2-hydroxy-glucal hydratase" evidence="2">
    <location>
        <begin position="64"/>
        <end position="263"/>
    </location>
</feature>
<reference evidence="3 4" key="2">
    <citation type="submission" date="2019-09" db="EMBL/GenBank/DDBJ databases">
        <authorList>
            <person name="Jin C."/>
        </authorList>
    </citation>
    <scope>NUCLEOTIDE SEQUENCE [LARGE SCALE GENOMIC DNA]</scope>
    <source>
        <strain evidence="3 4">BN140078</strain>
    </source>
</reference>
<dbReference type="PROSITE" id="PS51257">
    <property type="entry name" value="PROKAR_LIPOPROTEIN"/>
    <property type="match status" value="1"/>
</dbReference>
<reference evidence="3 4" key="1">
    <citation type="submission" date="2019-09" db="EMBL/GenBank/DDBJ databases">
        <title>Chitinophaga ginsengihumi sp. nov., isolated from soil of ginseng rhizosphere.</title>
        <authorList>
            <person name="Lee J."/>
        </authorList>
    </citation>
    <scope>NUCLEOTIDE SEQUENCE [LARGE SCALE GENOMIC DNA]</scope>
    <source>
        <strain evidence="3 4">BN140078</strain>
    </source>
</reference>
<evidence type="ECO:0000313" key="3">
    <source>
        <dbReference type="EMBL" id="KAA2245315.1"/>
    </source>
</evidence>
<organism evidence="3 4">
    <name type="scientific">Chitinophaga agrisoli</name>
    <dbReference type="NCBI Taxonomy" id="2607653"/>
    <lineage>
        <taxon>Bacteria</taxon>
        <taxon>Pseudomonadati</taxon>
        <taxon>Bacteroidota</taxon>
        <taxon>Chitinophagia</taxon>
        <taxon>Chitinophagales</taxon>
        <taxon>Chitinophagaceae</taxon>
        <taxon>Chitinophaga</taxon>
    </lineage>
</organism>
<proteinExistence type="predicted"/>
<evidence type="ECO:0000256" key="1">
    <source>
        <dbReference type="SAM" id="SignalP"/>
    </source>
</evidence>
<dbReference type="AlphaFoldDB" id="A0A5B2W1U7"/>
<dbReference type="GO" id="GO:0016787">
    <property type="term" value="F:hydrolase activity"/>
    <property type="evidence" value="ECO:0007669"/>
    <property type="project" value="InterPro"/>
</dbReference>
<accession>A0A5B2W1U7</accession>
<name>A0A5B2W1U7_9BACT</name>
<dbReference type="EMBL" id="VUOC01000001">
    <property type="protein sequence ID" value="KAA2245315.1"/>
    <property type="molecule type" value="Genomic_DNA"/>
</dbReference>
<evidence type="ECO:0000313" key="4">
    <source>
        <dbReference type="Proteomes" id="UP000324611"/>
    </source>
</evidence>
<dbReference type="Proteomes" id="UP000324611">
    <property type="component" value="Unassembled WGS sequence"/>
</dbReference>
<keyword evidence="4" id="KW-1185">Reference proteome</keyword>